<name>A0AAN8ENH0_9EURO</name>
<comment type="caution">
    <text evidence="1">The sequence shown here is derived from an EMBL/GenBank/DDBJ whole genome shotgun (WGS) entry which is preliminary data.</text>
</comment>
<dbReference type="GO" id="GO:0043248">
    <property type="term" value="P:proteasome assembly"/>
    <property type="evidence" value="ECO:0007669"/>
    <property type="project" value="InterPro"/>
</dbReference>
<dbReference type="AlphaFoldDB" id="A0AAN8ENH0"/>
<proteinExistence type="predicted"/>
<reference evidence="1 2" key="1">
    <citation type="submission" date="2022-12" db="EMBL/GenBank/DDBJ databases">
        <title>Genomic features and morphological characterization of a novel Knufia sp. strain isolated from spacecraft assembly facility.</title>
        <authorList>
            <person name="Teixeira M."/>
            <person name="Chander A.M."/>
            <person name="Stajich J.E."/>
            <person name="Venkateswaran K."/>
        </authorList>
    </citation>
    <scope>NUCLEOTIDE SEQUENCE [LARGE SCALE GENOMIC DNA]</scope>
    <source>
        <strain evidence="1 2">FJI-L2-BK-P2</strain>
    </source>
</reference>
<dbReference type="Gene3D" id="3.30.230.100">
    <property type="match status" value="1"/>
</dbReference>
<evidence type="ECO:0000313" key="2">
    <source>
        <dbReference type="Proteomes" id="UP001316803"/>
    </source>
</evidence>
<evidence type="ECO:0000313" key="1">
    <source>
        <dbReference type="EMBL" id="KAK5954987.1"/>
    </source>
</evidence>
<dbReference type="Pfam" id="PF16093">
    <property type="entry name" value="PAC4"/>
    <property type="match status" value="1"/>
</dbReference>
<gene>
    <name evidence="1" type="ORF">OHC33_003666</name>
</gene>
<dbReference type="InterPro" id="IPR032157">
    <property type="entry name" value="PAC4"/>
</dbReference>
<sequence length="138" mass="14832">MAAHANPIEVSFPLPKAPHAILHGHLTFLEGCAMVHLTTSELGESGSTLAPLGSFVYTMPDRLDEKSTISSVLCATGSSIDYATRLSKILARRMRLPVYVGCSMSFAGITPEEEMEGLGRVVSEIMAKFESSKTTTIK</sequence>
<keyword evidence="2" id="KW-1185">Reference proteome</keyword>
<protein>
    <submittedName>
        <fullName evidence="1">Uncharacterized protein</fullName>
    </submittedName>
</protein>
<dbReference type="EMBL" id="JAKLMC020000007">
    <property type="protein sequence ID" value="KAK5954987.1"/>
    <property type="molecule type" value="Genomic_DNA"/>
</dbReference>
<organism evidence="1 2">
    <name type="scientific">Knufia fluminis</name>
    <dbReference type="NCBI Taxonomy" id="191047"/>
    <lineage>
        <taxon>Eukaryota</taxon>
        <taxon>Fungi</taxon>
        <taxon>Dikarya</taxon>
        <taxon>Ascomycota</taxon>
        <taxon>Pezizomycotina</taxon>
        <taxon>Eurotiomycetes</taxon>
        <taxon>Chaetothyriomycetidae</taxon>
        <taxon>Chaetothyriales</taxon>
        <taxon>Trichomeriaceae</taxon>
        <taxon>Knufia</taxon>
    </lineage>
</organism>
<dbReference type="Proteomes" id="UP001316803">
    <property type="component" value="Unassembled WGS sequence"/>
</dbReference>
<accession>A0AAN8ENH0</accession>